<dbReference type="GO" id="GO:0005789">
    <property type="term" value="C:endoplasmic reticulum membrane"/>
    <property type="evidence" value="ECO:0007669"/>
    <property type="project" value="TreeGrafter"/>
</dbReference>
<dbReference type="AlphaFoldDB" id="L9KKQ8"/>
<feature type="region of interest" description="Disordered" evidence="1">
    <location>
        <begin position="52"/>
        <end position="102"/>
    </location>
</feature>
<reference evidence="3" key="1">
    <citation type="submission" date="2012-07" db="EMBL/GenBank/DDBJ databases">
        <title>Genome of the Chinese tree shrew, a rising model animal genetically related to primates.</title>
        <authorList>
            <person name="Zhang G."/>
            <person name="Fan Y."/>
            <person name="Yao Y."/>
            <person name="Huang Z."/>
        </authorList>
    </citation>
    <scope>NUCLEOTIDE SEQUENCE [LARGE SCALE GENOMIC DNA]</scope>
</reference>
<dbReference type="InterPro" id="IPR029242">
    <property type="entry name" value="MLANA"/>
</dbReference>
<dbReference type="PANTHER" id="PTHR15305">
    <property type="entry name" value="MELANOMA ANTIGEN RECOGNIZED BY T-CELLS 1"/>
    <property type="match status" value="1"/>
</dbReference>
<accession>L9KKQ8</accession>
<dbReference type="Pfam" id="PF14991">
    <property type="entry name" value="MLANA"/>
    <property type="match status" value="1"/>
</dbReference>
<dbReference type="GO" id="GO:0042470">
    <property type="term" value="C:melanosome"/>
    <property type="evidence" value="ECO:0007669"/>
    <property type="project" value="InterPro"/>
</dbReference>
<organism evidence="2 3">
    <name type="scientific">Tupaia chinensis</name>
    <name type="common">Chinese tree shrew</name>
    <name type="synonym">Tupaia belangeri chinensis</name>
    <dbReference type="NCBI Taxonomy" id="246437"/>
    <lineage>
        <taxon>Eukaryota</taxon>
        <taxon>Metazoa</taxon>
        <taxon>Chordata</taxon>
        <taxon>Craniata</taxon>
        <taxon>Vertebrata</taxon>
        <taxon>Euteleostomi</taxon>
        <taxon>Mammalia</taxon>
        <taxon>Eutheria</taxon>
        <taxon>Euarchontoglires</taxon>
        <taxon>Scandentia</taxon>
        <taxon>Tupaiidae</taxon>
        <taxon>Tupaia</taxon>
    </lineage>
</organism>
<proteinExistence type="predicted"/>
<keyword evidence="3" id="KW-1185">Reference proteome</keyword>
<gene>
    <name evidence="2" type="ORF">TREES_T100010010</name>
</gene>
<evidence type="ECO:0000313" key="3">
    <source>
        <dbReference type="Proteomes" id="UP000011518"/>
    </source>
</evidence>
<dbReference type="Proteomes" id="UP000011518">
    <property type="component" value="Unassembled WGS sequence"/>
</dbReference>
<dbReference type="InParanoid" id="L9KKQ8"/>
<dbReference type="FunCoup" id="L9KKQ8">
    <property type="interactions" value="11"/>
</dbReference>
<evidence type="ECO:0000256" key="1">
    <source>
        <dbReference type="SAM" id="MobiDB-lite"/>
    </source>
</evidence>
<dbReference type="GO" id="GO:0005802">
    <property type="term" value="C:trans-Golgi network"/>
    <property type="evidence" value="ECO:0007669"/>
    <property type="project" value="TreeGrafter"/>
</dbReference>
<dbReference type="PANTHER" id="PTHR15305:SF0">
    <property type="entry name" value="MELANOMA ANTIGEN RECOGNIZED BY T-CELLS 1"/>
    <property type="match status" value="1"/>
</dbReference>
<feature type="compositionally biased region" description="Basic and acidic residues" evidence="1">
    <location>
        <begin position="58"/>
        <end position="68"/>
    </location>
</feature>
<dbReference type="EMBL" id="KB320796">
    <property type="protein sequence ID" value="ELW63064.1"/>
    <property type="molecule type" value="Genomic_DNA"/>
</dbReference>
<reference evidence="3" key="2">
    <citation type="journal article" date="2013" name="Nat. Commun.">
        <title>Genome of the Chinese tree shrew.</title>
        <authorList>
            <person name="Fan Y."/>
            <person name="Huang Z.Y."/>
            <person name="Cao C.C."/>
            <person name="Chen C.S."/>
            <person name="Chen Y.X."/>
            <person name="Fan D.D."/>
            <person name="He J."/>
            <person name="Hou H.L."/>
            <person name="Hu L."/>
            <person name="Hu X.T."/>
            <person name="Jiang X.T."/>
            <person name="Lai R."/>
            <person name="Lang Y.S."/>
            <person name="Liang B."/>
            <person name="Liao S.G."/>
            <person name="Mu D."/>
            <person name="Ma Y.Y."/>
            <person name="Niu Y.Y."/>
            <person name="Sun X.Q."/>
            <person name="Xia J.Q."/>
            <person name="Xiao J."/>
            <person name="Xiong Z.Q."/>
            <person name="Xu L."/>
            <person name="Yang L."/>
            <person name="Zhang Y."/>
            <person name="Zhao W."/>
            <person name="Zhao X.D."/>
            <person name="Zheng Y.T."/>
            <person name="Zhou J.M."/>
            <person name="Zhu Y.B."/>
            <person name="Zhang G.J."/>
            <person name="Wang J."/>
            <person name="Yao Y.G."/>
        </authorList>
    </citation>
    <scope>NUCLEOTIDE SEQUENCE [LARGE SCALE GENOMIC DNA]</scope>
</reference>
<protein>
    <submittedName>
        <fullName evidence="2">Melanoma antigen recognized by T-cells 1</fullName>
    </submittedName>
</protein>
<dbReference type="STRING" id="246437.L9KKQ8"/>
<sequence length="102" mass="11748">MPRDDPHFVYGYSRKGHDRSHITAEEFNYFFSFTNLYEFTFQDKSLHAGTQSALMGRSSHEEVYHQDSKLPFQEKNCQSAVPNAPPAYEKLSAEQSPPPYSP</sequence>
<name>L9KKQ8_TUPCH</name>
<evidence type="ECO:0000313" key="2">
    <source>
        <dbReference type="EMBL" id="ELW63064.1"/>
    </source>
</evidence>